<dbReference type="RefSeq" id="WP_221439684.1">
    <property type="nucleotide sequence ID" value="NZ_JACHLP010000008.1"/>
</dbReference>
<dbReference type="EMBL" id="JACHLP010000008">
    <property type="protein sequence ID" value="MBB4845338.1"/>
    <property type="molecule type" value="Genomic_DNA"/>
</dbReference>
<organism evidence="1 2">
    <name type="scientific">Roseateles oligotrophus</name>
    <dbReference type="NCBI Taxonomy" id="1769250"/>
    <lineage>
        <taxon>Bacteria</taxon>
        <taxon>Pseudomonadati</taxon>
        <taxon>Pseudomonadota</taxon>
        <taxon>Betaproteobacteria</taxon>
        <taxon>Burkholderiales</taxon>
        <taxon>Sphaerotilaceae</taxon>
        <taxon>Roseateles</taxon>
    </lineage>
</organism>
<proteinExistence type="predicted"/>
<reference evidence="1 2" key="1">
    <citation type="submission" date="2020-08" db="EMBL/GenBank/DDBJ databases">
        <title>Functional genomics of gut bacteria from endangered species of beetles.</title>
        <authorList>
            <person name="Carlos-Shanley C."/>
        </authorList>
    </citation>
    <scope>NUCLEOTIDE SEQUENCE [LARGE SCALE GENOMIC DNA]</scope>
    <source>
        <strain evidence="1 2">S00239</strain>
    </source>
</reference>
<evidence type="ECO:0000313" key="2">
    <source>
        <dbReference type="Proteomes" id="UP000562027"/>
    </source>
</evidence>
<dbReference type="AlphaFoldDB" id="A0A840LGJ0"/>
<evidence type="ECO:0000313" key="1">
    <source>
        <dbReference type="EMBL" id="MBB4845338.1"/>
    </source>
</evidence>
<comment type="caution">
    <text evidence="1">The sequence shown here is derived from an EMBL/GenBank/DDBJ whole genome shotgun (WGS) entry which is preliminary data.</text>
</comment>
<gene>
    <name evidence="1" type="ORF">HNP55_003885</name>
</gene>
<name>A0A840LGJ0_9BURK</name>
<keyword evidence="2" id="KW-1185">Reference proteome</keyword>
<accession>A0A840LGJ0</accession>
<protein>
    <submittedName>
        <fullName evidence="1">Uncharacterized protein</fullName>
    </submittedName>
</protein>
<sequence>MRRVTIAGSYSIELLHMRRFFAVALFVLLGLFPLMSIRAFVVAEPFGALGTSLRFQPGAVALQAVERAKFANFVHLLLYRYPTPVHECDIEVFVFVGDKVNGASASLEAQDELFEKRVSYLRELLQLYGLSKRIGHLIPPSKVGGGLSAEIDSVDIEIKYWIHQTEGEISQDHVDCKWPLPPRKSADVVS</sequence>
<dbReference type="Proteomes" id="UP000562027">
    <property type="component" value="Unassembled WGS sequence"/>
</dbReference>